<keyword evidence="2" id="KW-1185">Reference proteome</keyword>
<sequence length="87" mass="10006">MFSLKSCRLKYLHHRSRWRIHLMIKANGALNNNINYVVLIIRLTANGTYSSDGTQRILTRLGAHLGSEKFRRSLCSSQEVKAIELCM</sequence>
<dbReference type="AlphaFoldDB" id="A0AAF0V3J4"/>
<accession>A0AAF0V3J4</accession>
<gene>
    <name evidence="1" type="ORF">MTR67_049496</name>
</gene>
<proteinExistence type="predicted"/>
<dbReference type="EMBL" id="CP133622">
    <property type="protein sequence ID" value="WMV56111.1"/>
    <property type="molecule type" value="Genomic_DNA"/>
</dbReference>
<evidence type="ECO:0000313" key="2">
    <source>
        <dbReference type="Proteomes" id="UP001234989"/>
    </source>
</evidence>
<organism evidence="1 2">
    <name type="scientific">Solanum verrucosum</name>
    <dbReference type="NCBI Taxonomy" id="315347"/>
    <lineage>
        <taxon>Eukaryota</taxon>
        <taxon>Viridiplantae</taxon>
        <taxon>Streptophyta</taxon>
        <taxon>Embryophyta</taxon>
        <taxon>Tracheophyta</taxon>
        <taxon>Spermatophyta</taxon>
        <taxon>Magnoliopsida</taxon>
        <taxon>eudicotyledons</taxon>
        <taxon>Gunneridae</taxon>
        <taxon>Pentapetalae</taxon>
        <taxon>asterids</taxon>
        <taxon>lamiids</taxon>
        <taxon>Solanales</taxon>
        <taxon>Solanaceae</taxon>
        <taxon>Solanoideae</taxon>
        <taxon>Solaneae</taxon>
        <taxon>Solanum</taxon>
    </lineage>
</organism>
<protein>
    <submittedName>
        <fullName evidence="1">Uncharacterized protein</fullName>
    </submittedName>
</protein>
<reference evidence="1" key="1">
    <citation type="submission" date="2023-08" db="EMBL/GenBank/DDBJ databases">
        <title>A de novo genome assembly of Solanum verrucosum Schlechtendal, a Mexican diploid species geographically isolated from the other diploid A-genome species in potato relatives.</title>
        <authorList>
            <person name="Hosaka K."/>
        </authorList>
    </citation>
    <scope>NUCLEOTIDE SEQUENCE</scope>
    <source>
        <tissue evidence="1">Young leaves</tissue>
    </source>
</reference>
<evidence type="ECO:0000313" key="1">
    <source>
        <dbReference type="EMBL" id="WMV56111.1"/>
    </source>
</evidence>
<name>A0AAF0V3J4_SOLVR</name>
<dbReference type="Proteomes" id="UP001234989">
    <property type="component" value="Chromosome 11"/>
</dbReference>